<comment type="subunit">
    <text evidence="12">Homodimer.</text>
</comment>
<feature type="binding site" evidence="12">
    <location>
        <begin position="46"/>
        <end position="50"/>
    </location>
    <ligand>
        <name>substrate</name>
    </ligand>
</feature>
<dbReference type="EC" id="2.7.1.15" evidence="2 12"/>
<reference evidence="14" key="1">
    <citation type="submission" date="2020-12" db="EMBL/GenBank/DDBJ databases">
        <title>Antrihabitans popcorni sp. nov. and Antrihabitans auranticaus sp. nov., isolated from a larva cave.</title>
        <authorList>
            <person name="Lee S.D."/>
            <person name="Kim I.S."/>
        </authorList>
    </citation>
    <scope>NUCLEOTIDE SEQUENCE</scope>
    <source>
        <strain evidence="14">YC3-6</strain>
    </source>
</reference>
<dbReference type="GO" id="GO:0019303">
    <property type="term" value="P:D-ribose catabolic process"/>
    <property type="evidence" value="ECO:0007669"/>
    <property type="project" value="UniProtKB-UniRule"/>
</dbReference>
<keyword evidence="6 12" id="KW-0547">Nucleotide-binding</keyword>
<keyword evidence="7 12" id="KW-0418">Kinase</keyword>
<accession>A0A934U6B4</accession>
<evidence type="ECO:0000256" key="5">
    <source>
        <dbReference type="ARBA" id="ARBA00022723"/>
    </source>
</evidence>
<feature type="binding site" evidence="12">
    <location>
        <begin position="242"/>
        <end position="243"/>
    </location>
    <ligand>
        <name>ATP</name>
        <dbReference type="ChEBI" id="CHEBI:30616"/>
    </ligand>
</feature>
<gene>
    <name evidence="12" type="primary">rbsK</name>
    <name evidence="14" type="ORF">JGU71_25900</name>
</gene>
<comment type="subcellular location">
    <subcellularLocation>
        <location evidence="12">Cytoplasm</location>
    </subcellularLocation>
</comment>
<feature type="binding site" evidence="12">
    <location>
        <position position="274"/>
    </location>
    <ligand>
        <name>K(+)</name>
        <dbReference type="ChEBI" id="CHEBI:29103"/>
    </ligand>
</feature>
<dbReference type="GO" id="GO:0005829">
    <property type="term" value="C:cytosol"/>
    <property type="evidence" value="ECO:0007669"/>
    <property type="project" value="TreeGrafter"/>
</dbReference>
<evidence type="ECO:0000313" key="15">
    <source>
        <dbReference type="Proteomes" id="UP000655868"/>
    </source>
</evidence>
<feature type="binding site" evidence="12">
    <location>
        <position position="276"/>
    </location>
    <ligand>
        <name>K(+)</name>
        <dbReference type="ChEBI" id="CHEBI:29103"/>
    </ligand>
</feature>
<comment type="catalytic activity">
    <reaction evidence="12">
        <text>D-ribose + ATP = D-ribose 5-phosphate + ADP + H(+)</text>
        <dbReference type="Rhea" id="RHEA:13697"/>
        <dbReference type="ChEBI" id="CHEBI:15378"/>
        <dbReference type="ChEBI" id="CHEBI:30616"/>
        <dbReference type="ChEBI" id="CHEBI:47013"/>
        <dbReference type="ChEBI" id="CHEBI:78346"/>
        <dbReference type="ChEBI" id="CHEBI:456216"/>
        <dbReference type="EC" id="2.7.1.15"/>
    </reaction>
</comment>
<organism evidence="14 15">
    <name type="scientific">Antrihabitans stalagmiti</name>
    <dbReference type="NCBI Taxonomy" id="2799499"/>
    <lineage>
        <taxon>Bacteria</taxon>
        <taxon>Bacillati</taxon>
        <taxon>Actinomycetota</taxon>
        <taxon>Actinomycetes</taxon>
        <taxon>Mycobacteriales</taxon>
        <taxon>Nocardiaceae</taxon>
        <taxon>Antrihabitans</taxon>
    </lineage>
</organism>
<evidence type="ECO:0000256" key="3">
    <source>
        <dbReference type="ARBA" id="ARBA00016943"/>
    </source>
</evidence>
<dbReference type="InterPro" id="IPR002139">
    <property type="entry name" value="Ribo/fructo_kinase"/>
</dbReference>
<comment type="caution">
    <text evidence="12">Lacks conserved residue(s) required for the propagation of feature annotation.</text>
</comment>
<keyword evidence="5 12" id="KW-0479">Metal-binding</keyword>
<evidence type="ECO:0000256" key="4">
    <source>
        <dbReference type="ARBA" id="ARBA00022679"/>
    </source>
</evidence>
<feature type="binding site" evidence="12">
    <location>
        <position position="243"/>
    </location>
    <ligand>
        <name>substrate</name>
    </ligand>
</feature>
<dbReference type="HAMAP" id="MF_01987">
    <property type="entry name" value="Ribokinase"/>
    <property type="match status" value="1"/>
</dbReference>
<feature type="binding site" evidence="12">
    <location>
        <position position="239"/>
    </location>
    <ligand>
        <name>K(+)</name>
        <dbReference type="ChEBI" id="CHEBI:29103"/>
    </ligand>
</feature>
<dbReference type="InterPro" id="IPR011611">
    <property type="entry name" value="PfkB_dom"/>
</dbReference>
<keyword evidence="8 12" id="KW-0067">ATP-binding</keyword>
<feature type="binding site" evidence="12">
    <location>
        <position position="237"/>
    </location>
    <ligand>
        <name>K(+)</name>
        <dbReference type="ChEBI" id="CHEBI:29103"/>
    </ligand>
</feature>
<feature type="binding site" evidence="12">
    <location>
        <begin position="18"/>
        <end position="20"/>
    </location>
    <ligand>
        <name>substrate</name>
    </ligand>
</feature>
<evidence type="ECO:0000256" key="9">
    <source>
        <dbReference type="ARBA" id="ARBA00022842"/>
    </source>
</evidence>
<dbReference type="InterPro" id="IPR029056">
    <property type="entry name" value="Ribokinase-like"/>
</dbReference>
<keyword evidence="10 12" id="KW-0630">Potassium</keyword>
<dbReference type="PROSITE" id="PS00584">
    <property type="entry name" value="PFKB_KINASES_2"/>
    <property type="match status" value="1"/>
</dbReference>
<feature type="binding site" evidence="12">
    <location>
        <position position="145"/>
    </location>
    <ligand>
        <name>substrate</name>
    </ligand>
</feature>
<comment type="pathway">
    <text evidence="12">Carbohydrate metabolism; D-ribose degradation; D-ribose 5-phosphate from beta-D-ribopyranose: step 2/2.</text>
</comment>
<dbReference type="GO" id="GO:0046872">
    <property type="term" value="F:metal ion binding"/>
    <property type="evidence" value="ECO:0007669"/>
    <property type="project" value="UniProtKB-KW"/>
</dbReference>
<dbReference type="Gene3D" id="3.40.1190.20">
    <property type="match status" value="1"/>
</dbReference>
<protein>
    <recommendedName>
        <fullName evidence="3 12">Ribokinase</fullName>
        <shortName evidence="12">RK</shortName>
        <ecNumber evidence="2 12">2.7.1.15</ecNumber>
    </recommendedName>
</protein>
<dbReference type="InterPro" id="IPR011877">
    <property type="entry name" value="Ribokinase"/>
</dbReference>
<proteinExistence type="inferred from homology"/>
<dbReference type="PANTHER" id="PTHR10584">
    <property type="entry name" value="SUGAR KINASE"/>
    <property type="match status" value="1"/>
</dbReference>
<dbReference type="Proteomes" id="UP000655868">
    <property type="component" value="Unassembled WGS sequence"/>
</dbReference>
<dbReference type="EMBL" id="JAEMNV010000011">
    <property type="protein sequence ID" value="MBJ8342331.1"/>
    <property type="molecule type" value="Genomic_DNA"/>
</dbReference>
<dbReference type="GO" id="GO:0004747">
    <property type="term" value="F:ribokinase activity"/>
    <property type="evidence" value="ECO:0007669"/>
    <property type="project" value="UniProtKB-UniRule"/>
</dbReference>
<feature type="binding site" evidence="12">
    <location>
        <begin position="210"/>
        <end position="215"/>
    </location>
    <ligand>
        <name>ATP</name>
        <dbReference type="ChEBI" id="CHEBI:30616"/>
    </ligand>
</feature>
<keyword evidence="4 12" id="KW-0808">Transferase</keyword>
<dbReference type="PANTHER" id="PTHR10584:SF166">
    <property type="entry name" value="RIBOKINASE"/>
    <property type="match status" value="1"/>
</dbReference>
<evidence type="ECO:0000256" key="8">
    <source>
        <dbReference type="ARBA" id="ARBA00022840"/>
    </source>
</evidence>
<dbReference type="CDD" id="cd01174">
    <property type="entry name" value="ribokinase"/>
    <property type="match status" value="1"/>
</dbReference>
<keyword evidence="15" id="KW-1185">Reference proteome</keyword>
<keyword evidence="11 12" id="KW-0119">Carbohydrate metabolism</keyword>
<dbReference type="AlphaFoldDB" id="A0A934U6B4"/>
<evidence type="ECO:0000256" key="12">
    <source>
        <dbReference type="HAMAP-Rule" id="MF_01987"/>
    </source>
</evidence>
<evidence type="ECO:0000259" key="13">
    <source>
        <dbReference type="Pfam" id="PF00294"/>
    </source>
</evidence>
<feature type="binding site" evidence="12">
    <location>
        <position position="271"/>
    </location>
    <ligand>
        <name>K(+)</name>
        <dbReference type="ChEBI" id="CHEBI:29103"/>
    </ligand>
</feature>
<keyword evidence="12" id="KW-0963">Cytoplasm</keyword>
<dbReference type="InterPro" id="IPR002173">
    <property type="entry name" value="Carboh/pur_kinase_PfkB_CS"/>
</dbReference>
<dbReference type="PRINTS" id="PR00990">
    <property type="entry name" value="RIBOKINASE"/>
</dbReference>
<evidence type="ECO:0000256" key="10">
    <source>
        <dbReference type="ARBA" id="ARBA00022958"/>
    </source>
</evidence>
<evidence type="ECO:0000256" key="6">
    <source>
        <dbReference type="ARBA" id="ARBA00022741"/>
    </source>
</evidence>
<comment type="function">
    <text evidence="12">Catalyzes the phosphorylation of ribose at O-5 in a reaction requiring ATP and magnesium. The resulting D-ribose-5-phosphate can then be used either for sythesis of nucleotides, histidine, and tryptophan, or as a component of the pentose phosphate pathway.</text>
</comment>
<evidence type="ECO:0000256" key="7">
    <source>
        <dbReference type="ARBA" id="ARBA00022777"/>
    </source>
</evidence>
<comment type="similarity">
    <text evidence="1">Belongs to the carbohydrate kinase pfkB family.</text>
</comment>
<keyword evidence="9 12" id="KW-0460">Magnesium</keyword>
<comment type="similarity">
    <text evidence="12">Belongs to the carbohydrate kinase PfkB family. Ribokinase subfamily.</text>
</comment>
<name>A0A934U6B4_9NOCA</name>
<evidence type="ECO:0000256" key="11">
    <source>
        <dbReference type="ARBA" id="ARBA00023277"/>
    </source>
</evidence>
<dbReference type="Pfam" id="PF00294">
    <property type="entry name" value="PfkB"/>
    <property type="match status" value="1"/>
</dbReference>
<sequence>MTNVDGPARTITVLGSVNMDLVTTTDTLPAPGETILGATFALTPGGKGANQAIAAARAGAEVEFIGAVGDDTFALELRETLVLNDVGTQYLREVEGPSGVAVITVDRTGENSIIVVAGANATVTDLSADELSAVGQADLLLCQLEVPLETVTAAATHARANGTTVMLNPSPVQPLPPELLEVIDVLILNSIESAQLGPAVLAAVPHVVTTLGADGATYRGPNGEEVVVRSLPVEAIDTTGAGDAFAGALAVAWEQGPERALTWACAAGAIATTRAGASTSLPTEEQIQAALTLTAHS</sequence>
<evidence type="ECO:0000256" key="1">
    <source>
        <dbReference type="ARBA" id="ARBA00005380"/>
    </source>
</evidence>
<dbReference type="GO" id="GO:0005524">
    <property type="term" value="F:ATP binding"/>
    <property type="evidence" value="ECO:0007669"/>
    <property type="project" value="UniProtKB-UniRule"/>
</dbReference>
<evidence type="ECO:0000256" key="2">
    <source>
        <dbReference type="ARBA" id="ARBA00012035"/>
    </source>
</evidence>
<feature type="binding site" evidence="12">
    <location>
        <position position="189"/>
    </location>
    <ligand>
        <name>ATP</name>
        <dbReference type="ChEBI" id="CHEBI:30616"/>
    </ligand>
</feature>
<dbReference type="RefSeq" id="WP_199707761.1">
    <property type="nucleotide sequence ID" value="NZ_JAEMNV010000011.1"/>
</dbReference>
<feature type="active site" description="Proton acceptor" evidence="12">
    <location>
        <position position="243"/>
    </location>
</feature>
<feature type="binding site" evidence="12">
    <location>
        <position position="280"/>
    </location>
    <ligand>
        <name>K(+)</name>
        <dbReference type="ChEBI" id="CHEBI:29103"/>
    </ligand>
</feature>
<feature type="domain" description="Carbohydrate kinase PfkB" evidence="13">
    <location>
        <begin position="10"/>
        <end position="283"/>
    </location>
</feature>
<evidence type="ECO:0000313" key="14">
    <source>
        <dbReference type="EMBL" id="MBJ8342331.1"/>
    </source>
</evidence>
<comment type="activity regulation">
    <text evidence="12">Activated by a monovalent cation that binds near, but not in, the active site. The most likely occupant of the site in vivo is potassium. Ion binding induces a conformational change that may alter substrate affinity.</text>
</comment>
<comment type="caution">
    <text evidence="14">The sequence shown here is derived from an EMBL/GenBank/DDBJ whole genome shotgun (WGS) entry which is preliminary data.</text>
</comment>
<dbReference type="SUPFAM" id="SSF53613">
    <property type="entry name" value="Ribokinase-like"/>
    <property type="match status" value="1"/>
</dbReference>
<comment type="cofactor">
    <cofactor evidence="12">
        <name>Mg(2+)</name>
        <dbReference type="ChEBI" id="CHEBI:18420"/>
    </cofactor>
    <text evidence="12">Requires a divalent cation, most likely magnesium in vivo, as an electrophilic catalyst to aid phosphoryl group transfer. It is the chelate of the metal and the nucleotide that is the actual substrate.</text>
</comment>